<evidence type="ECO:0000313" key="6">
    <source>
        <dbReference type="Proteomes" id="UP000006671"/>
    </source>
</evidence>
<dbReference type="VEuPathDB" id="AmoebaDB:NAEGRDRAFT_59235"/>
<dbReference type="InterPro" id="IPR003594">
    <property type="entry name" value="HATPase_dom"/>
</dbReference>
<name>D2VU90_NAEGR</name>
<gene>
    <name evidence="5" type="ORF">NAEGRDRAFT_59235</name>
</gene>
<dbReference type="PANTHER" id="PTHR43719">
    <property type="entry name" value="TWO-COMPONENT HISTIDINE KINASE"/>
    <property type="match status" value="1"/>
</dbReference>
<protein>
    <submittedName>
        <fullName evidence="5">Histidine kinase ATPase</fullName>
    </submittedName>
</protein>
<dbReference type="Gene3D" id="3.40.50.2300">
    <property type="match status" value="1"/>
</dbReference>
<dbReference type="AlphaFoldDB" id="D2VU90"/>
<dbReference type="SMART" id="SM00388">
    <property type="entry name" value="HisKA"/>
    <property type="match status" value="1"/>
</dbReference>
<dbReference type="Gene3D" id="3.30.565.10">
    <property type="entry name" value="Histidine kinase-like ATPase, C-terminal domain"/>
    <property type="match status" value="1"/>
</dbReference>
<evidence type="ECO:0000256" key="2">
    <source>
        <dbReference type="PROSITE-ProRule" id="PRU00169"/>
    </source>
</evidence>
<dbReference type="STRING" id="5762.D2VU90"/>
<dbReference type="SUPFAM" id="SSF52172">
    <property type="entry name" value="CheY-like"/>
    <property type="match status" value="1"/>
</dbReference>
<keyword evidence="1 2" id="KW-0597">Phosphoprotein</keyword>
<dbReference type="CDD" id="cd17546">
    <property type="entry name" value="REC_hyHK_CKI1_RcsC-like"/>
    <property type="match status" value="1"/>
</dbReference>
<proteinExistence type="predicted"/>
<sequence>MTEICVMQIIVTASGFMFSDVSEKQYEKIFRQQMEIMKEKVLNASKTKFIGNLSHEVRNPLHGVVGSIQILKHEAERLNRFTESSLRKSSSFKMRRRKNSLPSSILTSSECLEDLSIDHSIDANTIIASNQSSVELIDDIYNNSILLLNIFSRSLQLSNLELGQVKLNFQNFDMLELLETMTSVFYTLAYDKGISIQSFFDFEKVPLLFRGDQVKISQVLMNIISNSIKYTKKGYVMITCDLCKDTDFAKFGLDEKALKSIRDNLTLGNEEEEVVFLKINCNDTGLGISLNSMKTLFKPFRTIENSSPSFEQYYSKYENQKEIANSSFSDRNGLGLSICKRFCDVMHGKIGVESEVGNGTNISILLPLVKCSEKIETDFSKKSVHDQLLTLKNMNIPTVSIYIVDSNICLRRVLTDYLRYIFEDSPIYEYDNSQSIDISNTDVNKLLITIYSDEMNDSIQKQFESYQSRTIFIPLSNRGFSKRTTNLRYLTRPLRIGDLLSLLIDNMIIMLGKLENSHSLHFIENEKVEALPQEITEISSPSNNSNYALVVDDNEINRKVLQKMLKMVGFDEIDVAENGLVAFEKFKENPTKYRIIFMDLLMPFVSGKESCELIRNHTTKSNTLIVAVTANIWETKEMLCQAGFDSVIYKPILLNNLQKELTNLGLL</sequence>
<dbReference type="PANTHER" id="PTHR43719:SF28">
    <property type="entry name" value="PEROXIDE STRESS-ACTIVATED HISTIDINE KINASE MAK1-RELATED"/>
    <property type="match status" value="1"/>
</dbReference>
<dbReference type="GO" id="GO:0000155">
    <property type="term" value="F:phosphorelay sensor kinase activity"/>
    <property type="evidence" value="ECO:0007669"/>
    <property type="project" value="InterPro"/>
</dbReference>
<dbReference type="Pfam" id="PF02518">
    <property type="entry name" value="HATPase_c"/>
    <property type="match status" value="1"/>
</dbReference>
<dbReference type="GeneID" id="8855754"/>
<keyword evidence="5" id="KW-0808">Transferase</keyword>
<dbReference type="SUPFAM" id="SSF47384">
    <property type="entry name" value="Homodimeric domain of signal transducing histidine kinase"/>
    <property type="match status" value="1"/>
</dbReference>
<dbReference type="Proteomes" id="UP000006671">
    <property type="component" value="Unassembled WGS sequence"/>
</dbReference>
<dbReference type="SMART" id="SM00387">
    <property type="entry name" value="HATPase_c"/>
    <property type="match status" value="1"/>
</dbReference>
<evidence type="ECO:0000259" key="3">
    <source>
        <dbReference type="PROSITE" id="PS50109"/>
    </source>
</evidence>
<evidence type="ECO:0000313" key="5">
    <source>
        <dbReference type="EMBL" id="EFC39587.1"/>
    </source>
</evidence>
<dbReference type="EMBL" id="GG738898">
    <property type="protein sequence ID" value="EFC39587.1"/>
    <property type="molecule type" value="Genomic_DNA"/>
</dbReference>
<dbReference type="Pfam" id="PF00072">
    <property type="entry name" value="Response_reg"/>
    <property type="match status" value="1"/>
</dbReference>
<dbReference type="eggNOG" id="KOG0519">
    <property type="taxonomic scope" value="Eukaryota"/>
</dbReference>
<dbReference type="InterPro" id="IPR003661">
    <property type="entry name" value="HisK_dim/P_dom"/>
</dbReference>
<dbReference type="OrthoDB" id="10266508at2759"/>
<dbReference type="OMA" id="TASHINK"/>
<dbReference type="KEGG" id="ngr:NAEGRDRAFT_59235"/>
<dbReference type="InParanoid" id="D2VU90"/>
<dbReference type="SUPFAM" id="SSF55874">
    <property type="entry name" value="ATPase domain of HSP90 chaperone/DNA topoisomerase II/histidine kinase"/>
    <property type="match status" value="1"/>
</dbReference>
<evidence type="ECO:0000256" key="1">
    <source>
        <dbReference type="ARBA" id="ARBA00022553"/>
    </source>
</evidence>
<keyword evidence="6" id="KW-1185">Reference proteome</keyword>
<keyword evidence="5" id="KW-0418">Kinase</keyword>
<dbReference type="InterPro" id="IPR036890">
    <property type="entry name" value="HATPase_C_sf"/>
</dbReference>
<dbReference type="PRINTS" id="PR00344">
    <property type="entry name" value="BCTRLSENSOR"/>
</dbReference>
<feature type="domain" description="Histidine kinase" evidence="3">
    <location>
        <begin position="52"/>
        <end position="370"/>
    </location>
</feature>
<dbReference type="Pfam" id="PF00512">
    <property type="entry name" value="HisKA"/>
    <property type="match status" value="1"/>
</dbReference>
<dbReference type="PROSITE" id="PS50110">
    <property type="entry name" value="RESPONSE_REGULATORY"/>
    <property type="match status" value="1"/>
</dbReference>
<dbReference type="SMART" id="SM00448">
    <property type="entry name" value="REC"/>
    <property type="match status" value="1"/>
</dbReference>
<dbReference type="PROSITE" id="PS50109">
    <property type="entry name" value="HIS_KIN"/>
    <property type="match status" value="1"/>
</dbReference>
<feature type="modified residue" description="4-aspartylphosphate" evidence="2">
    <location>
        <position position="599"/>
    </location>
</feature>
<reference evidence="5 6" key="1">
    <citation type="journal article" date="2010" name="Cell">
        <title>The genome of Naegleria gruberi illuminates early eukaryotic versatility.</title>
        <authorList>
            <person name="Fritz-Laylin L.K."/>
            <person name="Prochnik S.E."/>
            <person name="Ginger M.L."/>
            <person name="Dacks J.B."/>
            <person name="Carpenter M.L."/>
            <person name="Field M.C."/>
            <person name="Kuo A."/>
            <person name="Paredez A."/>
            <person name="Chapman J."/>
            <person name="Pham J."/>
            <person name="Shu S."/>
            <person name="Neupane R."/>
            <person name="Cipriano M."/>
            <person name="Mancuso J."/>
            <person name="Tu H."/>
            <person name="Salamov A."/>
            <person name="Lindquist E."/>
            <person name="Shapiro H."/>
            <person name="Lucas S."/>
            <person name="Grigoriev I.V."/>
            <person name="Cande W.Z."/>
            <person name="Fulton C."/>
            <person name="Rokhsar D.S."/>
            <person name="Dawson S.C."/>
        </authorList>
    </citation>
    <scope>NUCLEOTIDE SEQUENCE [LARGE SCALE GENOMIC DNA]</scope>
    <source>
        <strain evidence="5 6">NEG-M</strain>
    </source>
</reference>
<dbReference type="InterPro" id="IPR036097">
    <property type="entry name" value="HisK_dim/P_sf"/>
</dbReference>
<dbReference type="Gene3D" id="1.10.287.130">
    <property type="match status" value="1"/>
</dbReference>
<feature type="domain" description="Response regulatory" evidence="4">
    <location>
        <begin position="547"/>
        <end position="665"/>
    </location>
</feature>
<dbReference type="InterPro" id="IPR004358">
    <property type="entry name" value="Sig_transdc_His_kin-like_C"/>
</dbReference>
<dbReference type="InterPro" id="IPR005467">
    <property type="entry name" value="His_kinase_dom"/>
</dbReference>
<accession>D2VU90</accession>
<dbReference type="InterPro" id="IPR001789">
    <property type="entry name" value="Sig_transdc_resp-reg_receiver"/>
</dbReference>
<dbReference type="RefSeq" id="XP_002672331.1">
    <property type="nucleotide sequence ID" value="XM_002672285.1"/>
</dbReference>
<dbReference type="InterPro" id="IPR011006">
    <property type="entry name" value="CheY-like_superfamily"/>
</dbReference>
<dbReference type="InterPro" id="IPR050956">
    <property type="entry name" value="2C_system_His_kinase"/>
</dbReference>
<organism evidence="6">
    <name type="scientific">Naegleria gruberi</name>
    <name type="common">Amoeba</name>
    <dbReference type="NCBI Taxonomy" id="5762"/>
    <lineage>
        <taxon>Eukaryota</taxon>
        <taxon>Discoba</taxon>
        <taxon>Heterolobosea</taxon>
        <taxon>Tetramitia</taxon>
        <taxon>Eutetramitia</taxon>
        <taxon>Vahlkampfiidae</taxon>
        <taxon>Naegleria</taxon>
    </lineage>
</organism>
<evidence type="ECO:0000259" key="4">
    <source>
        <dbReference type="PROSITE" id="PS50110"/>
    </source>
</evidence>
<dbReference type="CDD" id="cd00082">
    <property type="entry name" value="HisKA"/>
    <property type="match status" value="1"/>
</dbReference>